<dbReference type="Proteomes" id="UP000013378">
    <property type="component" value="Unassembled WGS sequence"/>
</dbReference>
<gene>
    <name evidence="2" type="ORF">L21TH_1492</name>
</gene>
<keyword evidence="1" id="KW-1133">Transmembrane helix</keyword>
<feature type="transmembrane region" description="Helical" evidence="1">
    <location>
        <begin position="38"/>
        <end position="60"/>
    </location>
</feature>
<sequence>MVIRISLNKLRKRDYIISFFVLLILLTIQLMEPELVDILKAIIATLVSSLIIGTITNLLLKKTK</sequence>
<comment type="caution">
    <text evidence="2">The sequence shown here is derived from an EMBL/GenBank/DDBJ whole genome shotgun (WGS) entry which is preliminary data.</text>
</comment>
<dbReference type="AlphaFoldDB" id="R1AV06"/>
<keyword evidence="1" id="KW-0812">Transmembrane</keyword>
<evidence type="ECO:0000313" key="3">
    <source>
        <dbReference type="Proteomes" id="UP000013378"/>
    </source>
</evidence>
<dbReference type="EMBL" id="ARZA01000169">
    <property type="protein sequence ID" value="EOD00462.1"/>
    <property type="molecule type" value="Genomic_DNA"/>
</dbReference>
<organism evidence="2 3">
    <name type="scientific">Caldisalinibacter kiritimatiensis</name>
    <dbReference type="NCBI Taxonomy" id="1304284"/>
    <lineage>
        <taxon>Bacteria</taxon>
        <taxon>Bacillati</taxon>
        <taxon>Bacillota</taxon>
        <taxon>Tissierellia</taxon>
        <taxon>Tissierellales</taxon>
        <taxon>Thermohalobacteraceae</taxon>
        <taxon>Caldisalinibacter</taxon>
    </lineage>
</organism>
<accession>R1AV06</accession>
<dbReference type="RefSeq" id="WP_006313261.1">
    <property type="nucleotide sequence ID" value="NZ_ARZA01000169.1"/>
</dbReference>
<name>R1AV06_9FIRM</name>
<evidence type="ECO:0000256" key="1">
    <source>
        <dbReference type="SAM" id="Phobius"/>
    </source>
</evidence>
<proteinExistence type="predicted"/>
<feature type="transmembrane region" description="Helical" evidence="1">
    <location>
        <begin position="15"/>
        <end position="32"/>
    </location>
</feature>
<evidence type="ECO:0000313" key="2">
    <source>
        <dbReference type="EMBL" id="EOD00462.1"/>
    </source>
</evidence>
<keyword evidence="1" id="KW-0472">Membrane</keyword>
<protein>
    <submittedName>
        <fullName evidence="2">Uncharacterized protein</fullName>
    </submittedName>
</protein>
<reference evidence="2 3" key="1">
    <citation type="journal article" date="2015" name="Geomicrobiol. J.">
        <title>Caldisalinibacter kiritimatiensis gen. nov., sp. nov., a moderately thermohalophilic thiosulfate-reducing bacterium from a hypersaline microbial mat.</title>
        <authorList>
            <person name="Ben Hania W."/>
            <person name="Joseph M."/>
            <person name="Fiebig A."/>
            <person name="Bunk B."/>
            <person name="Klenk H.-P."/>
            <person name="Fardeau M.-L."/>
            <person name="Spring S."/>
        </authorList>
    </citation>
    <scope>NUCLEOTIDE SEQUENCE [LARGE SCALE GENOMIC DNA]</scope>
    <source>
        <strain evidence="2 3">L21-TH-D2</strain>
    </source>
</reference>
<keyword evidence="3" id="KW-1185">Reference proteome</keyword>